<keyword evidence="5" id="KW-1185">Reference proteome</keyword>
<dbReference type="EMBL" id="CH408162">
    <property type="protein sequence ID" value="EDK41706.2"/>
    <property type="molecule type" value="Genomic_DNA"/>
</dbReference>
<dbReference type="PANTHER" id="PTHR46118:SF4">
    <property type="entry name" value="PROTEIN ABHD11"/>
    <property type="match status" value="1"/>
</dbReference>
<dbReference type="GO" id="GO:0004806">
    <property type="term" value="F:triacylglycerol lipase activity"/>
    <property type="evidence" value="ECO:0007669"/>
    <property type="project" value="EnsemblFungi"/>
</dbReference>
<dbReference type="GeneID" id="5123910"/>
<name>A5DRA3_PICGU</name>
<proteinExistence type="inferred from homology"/>
<evidence type="ECO:0000259" key="3">
    <source>
        <dbReference type="Pfam" id="PF00561"/>
    </source>
</evidence>
<comment type="similarity">
    <text evidence="1">Belongs to the AB hydrolase superfamily.</text>
</comment>
<dbReference type="eggNOG" id="KOG2382">
    <property type="taxonomic scope" value="Eukaryota"/>
</dbReference>
<dbReference type="KEGG" id="pgu:PGUG_05804"/>
<dbReference type="AlphaFoldDB" id="A5DRA3"/>
<feature type="domain" description="AB hydrolase-1" evidence="3">
    <location>
        <begin position="80"/>
        <end position="321"/>
    </location>
</feature>
<organism evidence="4 5">
    <name type="scientific">Meyerozyma guilliermondii (strain ATCC 6260 / CBS 566 / DSM 6381 / JCM 1539 / NBRC 10279 / NRRL Y-324)</name>
    <name type="common">Yeast</name>
    <name type="synonym">Candida guilliermondii</name>
    <dbReference type="NCBI Taxonomy" id="294746"/>
    <lineage>
        <taxon>Eukaryota</taxon>
        <taxon>Fungi</taxon>
        <taxon>Dikarya</taxon>
        <taxon>Ascomycota</taxon>
        <taxon>Saccharomycotina</taxon>
        <taxon>Pichiomycetes</taxon>
        <taxon>Debaryomycetaceae</taxon>
        <taxon>Meyerozyma</taxon>
    </lineage>
</organism>
<dbReference type="HOGENOM" id="CLU_020336_53_0_1"/>
<sequence>MQLCRHKLNTQMFKTIPITLRNNKPLSFFRVLSSSKKLASYVNSPSYLGDALAVDGSIETVPLVFDKHSPKKTSSEAKAPLLILHGLFGSKSNTRTVAKQLATKLTRDIYCLDLRNFGDSPHHPRLDYPALAADVEKFVEDAKFEKKPILVGHSMGAKTAMAVALRRPELPGMVVSVDNAPIDLSTGSTSAFSKYVKSLRTSLEHHKYTNIKDVDRDLAAVEPRKEVRQFLLTNLNRGKTEEVITSRIPLDIIGDAIVAGKIASWPYDCNVSRWTRGPALFIRGTESAYIPDESIPDIGRYFPDFQVRDIKSGHWVISEKPNEFIEVLVDFIEKEEDN</sequence>
<evidence type="ECO:0000313" key="5">
    <source>
        <dbReference type="Proteomes" id="UP000001997"/>
    </source>
</evidence>
<dbReference type="OMA" id="FLGMSDN"/>
<protein>
    <recommendedName>
        <fullName evidence="3">AB hydrolase-1 domain-containing protein</fullName>
    </recommendedName>
</protein>
<dbReference type="STRING" id="294746.A5DRA3"/>
<dbReference type="FunCoup" id="A5DRA3">
    <property type="interactions" value="474"/>
</dbReference>
<dbReference type="SUPFAM" id="SSF53474">
    <property type="entry name" value="alpha/beta-Hydrolases"/>
    <property type="match status" value="1"/>
</dbReference>
<dbReference type="PANTHER" id="PTHR46118">
    <property type="entry name" value="PROTEIN ABHD11"/>
    <property type="match status" value="1"/>
</dbReference>
<accession>A5DRA3</accession>
<gene>
    <name evidence="4" type="ORF">PGUG_05804</name>
</gene>
<dbReference type="OrthoDB" id="8119704at2759"/>
<dbReference type="InParanoid" id="A5DRA3"/>
<dbReference type="VEuPathDB" id="FungiDB:PGUG_05804"/>
<dbReference type="InterPro" id="IPR000073">
    <property type="entry name" value="AB_hydrolase_1"/>
</dbReference>
<dbReference type="Gene3D" id="3.40.50.1820">
    <property type="entry name" value="alpha/beta hydrolase"/>
    <property type="match status" value="1"/>
</dbReference>
<evidence type="ECO:0000256" key="2">
    <source>
        <dbReference type="ARBA" id="ARBA00022801"/>
    </source>
</evidence>
<dbReference type="Pfam" id="PF00561">
    <property type="entry name" value="Abhydrolase_1"/>
    <property type="match status" value="1"/>
</dbReference>
<dbReference type="InterPro" id="IPR029058">
    <property type="entry name" value="AB_hydrolase_fold"/>
</dbReference>
<reference evidence="4 5" key="1">
    <citation type="journal article" date="2009" name="Nature">
        <title>Evolution of pathogenicity and sexual reproduction in eight Candida genomes.</title>
        <authorList>
            <person name="Butler G."/>
            <person name="Rasmussen M.D."/>
            <person name="Lin M.F."/>
            <person name="Santos M.A."/>
            <person name="Sakthikumar S."/>
            <person name="Munro C.A."/>
            <person name="Rheinbay E."/>
            <person name="Grabherr M."/>
            <person name="Forche A."/>
            <person name="Reedy J.L."/>
            <person name="Agrafioti I."/>
            <person name="Arnaud M.B."/>
            <person name="Bates S."/>
            <person name="Brown A.J."/>
            <person name="Brunke S."/>
            <person name="Costanzo M.C."/>
            <person name="Fitzpatrick D.A."/>
            <person name="de Groot P.W."/>
            <person name="Harris D."/>
            <person name="Hoyer L.L."/>
            <person name="Hube B."/>
            <person name="Klis F.M."/>
            <person name="Kodira C."/>
            <person name="Lennard N."/>
            <person name="Logue M.E."/>
            <person name="Martin R."/>
            <person name="Neiman A.M."/>
            <person name="Nikolaou E."/>
            <person name="Quail M.A."/>
            <person name="Quinn J."/>
            <person name="Santos M.C."/>
            <person name="Schmitzberger F.F."/>
            <person name="Sherlock G."/>
            <person name="Shah P."/>
            <person name="Silverstein K.A."/>
            <person name="Skrzypek M.S."/>
            <person name="Soll D."/>
            <person name="Staggs R."/>
            <person name="Stansfield I."/>
            <person name="Stumpf M.P."/>
            <person name="Sudbery P.E."/>
            <person name="Srikantha T."/>
            <person name="Zeng Q."/>
            <person name="Berman J."/>
            <person name="Berriman M."/>
            <person name="Heitman J."/>
            <person name="Gow N.A."/>
            <person name="Lorenz M.C."/>
            <person name="Birren B.W."/>
            <person name="Kellis M."/>
            <person name="Cuomo C.A."/>
        </authorList>
    </citation>
    <scope>NUCLEOTIDE SEQUENCE [LARGE SCALE GENOMIC DNA]</scope>
    <source>
        <strain evidence="5">ATCC 6260 / CBS 566 / DSM 6381 / JCM 1539 / NBRC 10279 / NRRL Y-324</strain>
    </source>
</reference>
<dbReference type="Proteomes" id="UP000001997">
    <property type="component" value="Unassembled WGS sequence"/>
</dbReference>
<dbReference type="GO" id="GO:0005739">
    <property type="term" value="C:mitochondrion"/>
    <property type="evidence" value="ECO:0007669"/>
    <property type="project" value="EnsemblFungi"/>
</dbReference>
<evidence type="ECO:0000256" key="1">
    <source>
        <dbReference type="ARBA" id="ARBA00008645"/>
    </source>
</evidence>
<dbReference type="GO" id="GO:0006629">
    <property type="term" value="P:lipid metabolic process"/>
    <property type="evidence" value="ECO:0007669"/>
    <property type="project" value="EnsemblFungi"/>
</dbReference>
<dbReference type="RefSeq" id="XP_001482041.2">
    <property type="nucleotide sequence ID" value="XM_001481991.1"/>
</dbReference>
<keyword evidence="2" id="KW-0378">Hydrolase</keyword>
<evidence type="ECO:0000313" key="4">
    <source>
        <dbReference type="EMBL" id="EDK41706.2"/>
    </source>
</evidence>